<evidence type="ECO:0000313" key="2">
    <source>
        <dbReference type="EMBL" id="OTG63834.1"/>
    </source>
</evidence>
<dbReference type="AlphaFoldDB" id="A0A1Y3CDX6"/>
<protein>
    <recommendedName>
        <fullName evidence="1">Glycosyltransferase 2-like domain-containing protein</fullName>
    </recommendedName>
</protein>
<comment type="caution">
    <text evidence="2">The sequence shown here is derived from an EMBL/GenBank/DDBJ whole genome shotgun (WGS) entry which is preliminary data.</text>
</comment>
<keyword evidence="3" id="KW-1185">Reference proteome</keyword>
<dbReference type="SUPFAM" id="SSF53448">
    <property type="entry name" value="Nucleotide-diphospho-sugar transferases"/>
    <property type="match status" value="1"/>
</dbReference>
<dbReference type="CDD" id="cd00761">
    <property type="entry name" value="Glyco_tranf_GTA_type"/>
    <property type="match status" value="1"/>
</dbReference>
<dbReference type="InterPro" id="IPR001173">
    <property type="entry name" value="Glyco_trans_2-like"/>
</dbReference>
<sequence>MLLSVIIPIYKVEKYIIECLESVCSQLIDGVEVILVNDGTPDESMLIAKNYITEQYAYLNGQFIFVDQENMGLSGARNTGIQCAQGEYLMFLDSDDILEESFFTKIKCVLDSNKLDIIQFKAFRFHDNPSVKMDFMVNSPFEKMYIIDEDVVKFVFNCSNWFAWLRVYKKDLFKEQSFPLRKLYEDAYTIPFIFLKAKTIYFINECLLGYRFNEEGITAKITDKSIEDLKDVSELFVKSIPTCKYFSLSLISISQYYITQSLKFEGFSKALSRWSALKRQIVQSDFDQNMLMNKGNKLFYQYGVFFLVLEYCLRKIKVKK</sequence>
<accession>A0A1Y3CDX6</accession>
<organism evidence="2 3">
    <name type="scientific">Acinetobacter silvestris</name>
    <dbReference type="NCBI Taxonomy" id="1977882"/>
    <lineage>
        <taxon>Bacteria</taxon>
        <taxon>Pseudomonadati</taxon>
        <taxon>Pseudomonadota</taxon>
        <taxon>Gammaproteobacteria</taxon>
        <taxon>Moraxellales</taxon>
        <taxon>Moraxellaceae</taxon>
        <taxon>Acinetobacter</taxon>
    </lineage>
</organism>
<dbReference type="PANTHER" id="PTHR22916:SF3">
    <property type="entry name" value="UDP-GLCNAC:BETAGAL BETA-1,3-N-ACETYLGLUCOSAMINYLTRANSFERASE-LIKE PROTEIN 1"/>
    <property type="match status" value="1"/>
</dbReference>
<name>A0A1Y3CDX6_9GAMM</name>
<dbReference type="EMBL" id="NEGB01000008">
    <property type="protein sequence ID" value="OTG63834.1"/>
    <property type="molecule type" value="Genomic_DNA"/>
</dbReference>
<dbReference type="OrthoDB" id="6813549at2"/>
<dbReference type="Gene3D" id="3.90.550.10">
    <property type="entry name" value="Spore Coat Polysaccharide Biosynthesis Protein SpsA, Chain A"/>
    <property type="match status" value="1"/>
</dbReference>
<dbReference type="InterPro" id="IPR029044">
    <property type="entry name" value="Nucleotide-diphossugar_trans"/>
</dbReference>
<feature type="domain" description="Glycosyltransferase 2-like" evidence="1">
    <location>
        <begin position="4"/>
        <end position="132"/>
    </location>
</feature>
<dbReference type="Proteomes" id="UP000242765">
    <property type="component" value="Unassembled WGS sequence"/>
</dbReference>
<evidence type="ECO:0000313" key="3">
    <source>
        <dbReference type="Proteomes" id="UP000242765"/>
    </source>
</evidence>
<dbReference type="Pfam" id="PF00535">
    <property type="entry name" value="Glycos_transf_2"/>
    <property type="match status" value="1"/>
</dbReference>
<gene>
    <name evidence="2" type="ORF">B9T28_12650</name>
</gene>
<dbReference type="PANTHER" id="PTHR22916">
    <property type="entry name" value="GLYCOSYLTRANSFERASE"/>
    <property type="match status" value="1"/>
</dbReference>
<reference evidence="2 3" key="1">
    <citation type="submission" date="2017-04" db="EMBL/GenBank/DDBJ databases">
        <title>High diversity of culturable Acinetobacter species in natural soil and water ecosystems.</title>
        <authorList>
            <person name="Nemec A."/>
            <person name="Radolfova-Krizova L."/>
        </authorList>
    </citation>
    <scope>NUCLEOTIDE SEQUENCE [LARGE SCALE GENOMIC DNA]</scope>
    <source>
        <strain evidence="2 3">ANC 4999</strain>
    </source>
</reference>
<evidence type="ECO:0000259" key="1">
    <source>
        <dbReference type="Pfam" id="PF00535"/>
    </source>
</evidence>
<proteinExistence type="predicted"/>
<dbReference type="RefSeq" id="WP_086204352.1">
    <property type="nucleotide sequence ID" value="NZ_NEGB01000008.1"/>
</dbReference>
<dbReference type="GO" id="GO:0016758">
    <property type="term" value="F:hexosyltransferase activity"/>
    <property type="evidence" value="ECO:0007669"/>
    <property type="project" value="UniProtKB-ARBA"/>
</dbReference>
<dbReference type="STRING" id="1977882.B9T28_12650"/>